<reference evidence="2" key="1">
    <citation type="submission" date="2016-10" db="EMBL/GenBank/DDBJ databases">
        <title>Sequence of Gallionella enrichment culture.</title>
        <authorList>
            <person name="Poehlein A."/>
            <person name="Muehling M."/>
            <person name="Daniel R."/>
        </authorList>
    </citation>
    <scope>NUCLEOTIDE SEQUENCE</scope>
</reference>
<dbReference type="EMBL" id="MLJW01000422">
    <property type="protein sequence ID" value="OIQ87434.1"/>
    <property type="molecule type" value="Genomic_DNA"/>
</dbReference>
<dbReference type="AlphaFoldDB" id="A0A1J5QVW1"/>
<gene>
    <name evidence="2" type="ORF">GALL_306850</name>
</gene>
<protein>
    <submittedName>
        <fullName evidence="2">Uncharacterized protein</fullName>
    </submittedName>
</protein>
<feature type="compositionally biased region" description="Low complexity" evidence="1">
    <location>
        <begin position="79"/>
        <end position="88"/>
    </location>
</feature>
<feature type="region of interest" description="Disordered" evidence="1">
    <location>
        <begin position="120"/>
        <end position="172"/>
    </location>
</feature>
<proteinExistence type="predicted"/>
<evidence type="ECO:0000256" key="1">
    <source>
        <dbReference type="SAM" id="MobiDB-lite"/>
    </source>
</evidence>
<feature type="region of interest" description="Disordered" evidence="1">
    <location>
        <begin position="1"/>
        <end position="95"/>
    </location>
</feature>
<comment type="caution">
    <text evidence="2">The sequence shown here is derived from an EMBL/GenBank/DDBJ whole genome shotgun (WGS) entry which is preliminary data.</text>
</comment>
<feature type="compositionally biased region" description="Low complexity" evidence="1">
    <location>
        <begin position="151"/>
        <end position="161"/>
    </location>
</feature>
<accession>A0A1J5QVW1</accession>
<sequence>MGSRVHSGGRRDGGPGTAAQGGRSGQALRSGAGRSGHARHGRLYPGTDNPQRSNAGDEPPGDAHRIRRDRPGQPRHELGLQGLLQQAGATGGSVRWSVPHLARQCTRDARIRLGSRSRELACRPAQQRPGAATRHQAGAAGGGQSGQPKCGAAPAGAPGLSGAAGGQWPRSS</sequence>
<name>A0A1J5QVW1_9ZZZZ</name>
<evidence type="ECO:0000313" key="2">
    <source>
        <dbReference type="EMBL" id="OIQ87434.1"/>
    </source>
</evidence>
<organism evidence="2">
    <name type="scientific">mine drainage metagenome</name>
    <dbReference type="NCBI Taxonomy" id="410659"/>
    <lineage>
        <taxon>unclassified sequences</taxon>
        <taxon>metagenomes</taxon>
        <taxon>ecological metagenomes</taxon>
    </lineage>
</organism>
<feature type="compositionally biased region" description="Basic and acidic residues" evidence="1">
    <location>
        <begin position="61"/>
        <end position="78"/>
    </location>
</feature>